<keyword evidence="4" id="KW-0812">Transmembrane</keyword>
<evidence type="ECO:0000256" key="4">
    <source>
        <dbReference type="SAM" id="Phobius"/>
    </source>
</evidence>
<dbReference type="InterPro" id="IPR018060">
    <property type="entry name" value="HTH_AraC"/>
</dbReference>
<feature type="transmembrane region" description="Helical" evidence="4">
    <location>
        <begin position="61"/>
        <end position="81"/>
    </location>
</feature>
<dbReference type="Proteomes" id="UP001203607">
    <property type="component" value="Unassembled WGS sequence"/>
</dbReference>
<dbReference type="Pfam" id="PF12833">
    <property type="entry name" value="HTH_18"/>
    <property type="match status" value="1"/>
</dbReference>
<proteinExistence type="predicted"/>
<feature type="transmembrane region" description="Helical" evidence="4">
    <location>
        <begin position="120"/>
        <end position="140"/>
    </location>
</feature>
<evidence type="ECO:0000256" key="3">
    <source>
        <dbReference type="ARBA" id="ARBA00023163"/>
    </source>
</evidence>
<comment type="caution">
    <text evidence="6">The sequence shown here is derived from an EMBL/GenBank/DDBJ whole genome shotgun (WGS) entry which is preliminary data.</text>
</comment>
<dbReference type="InterPro" id="IPR009057">
    <property type="entry name" value="Homeodomain-like_sf"/>
</dbReference>
<protein>
    <submittedName>
        <fullName evidence="6">Helix-turn-helix transcriptional regulator</fullName>
    </submittedName>
</protein>
<reference evidence="6 7" key="1">
    <citation type="submission" date="2022-05" db="EMBL/GenBank/DDBJ databases">
        <authorList>
            <person name="Park J.-S."/>
        </authorList>
    </citation>
    <scope>NUCLEOTIDE SEQUENCE [LARGE SCALE GENOMIC DNA]</scope>
    <source>
        <strain evidence="6 7">2012CJ35-5</strain>
    </source>
</reference>
<dbReference type="SMART" id="SM00342">
    <property type="entry name" value="HTH_ARAC"/>
    <property type="match status" value="1"/>
</dbReference>
<feature type="transmembrane region" description="Helical" evidence="4">
    <location>
        <begin position="6"/>
        <end position="23"/>
    </location>
</feature>
<evidence type="ECO:0000256" key="2">
    <source>
        <dbReference type="ARBA" id="ARBA00023125"/>
    </source>
</evidence>
<gene>
    <name evidence="6" type="ORF">M3P19_09280</name>
</gene>
<keyword evidence="3" id="KW-0804">Transcription</keyword>
<dbReference type="PROSITE" id="PS01124">
    <property type="entry name" value="HTH_ARAC_FAMILY_2"/>
    <property type="match status" value="1"/>
</dbReference>
<feature type="transmembrane region" description="Helical" evidence="4">
    <location>
        <begin position="190"/>
        <end position="210"/>
    </location>
</feature>
<dbReference type="Gene3D" id="1.10.10.60">
    <property type="entry name" value="Homeodomain-like"/>
    <property type="match status" value="2"/>
</dbReference>
<keyword evidence="4" id="KW-0472">Membrane</keyword>
<dbReference type="RefSeq" id="WP_249657389.1">
    <property type="nucleotide sequence ID" value="NZ_JAMFMA010000002.1"/>
</dbReference>
<feature type="transmembrane region" description="Helical" evidence="4">
    <location>
        <begin position="93"/>
        <end position="114"/>
    </location>
</feature>
<sequence>MDFKSIIHIIIVWQSLFLGIVFLTPRYAKYKRNFYLSLLLLTLCAHFIYNILLGLNIWVEVLVPFSCCYGFLYGPLSLFYVRSHLVKDAHQKTIYWLHYLPFGIVVVGGLLGVISCNPQLSLLLLLTMFGYSIANLWEIYKYQQTIKNITTQMVIPELKWLKILTLLMLVIIVLNVFSTTNPILVVGGKIIALETVVQIGIFALVNLIAFQGLKNPHFFRQITQDEKNLTTEIFNSKKDSKSTIGIDHEKLEALEIYMNAEKPYLEPDLTIQSLAGKLQIHPKTLSQIINQHFQVNFSEYINTARLEEVKKLLANNSDSGMTVMEIMYDCGFNSRSVFNGYFKKKTGMTPSQYISNLKE</sequence>
<feature type="transmembrane region" description="Helical" evidence="4">
    <location>
        <begin position="160"/>
        <end position="178"/>
    </location>
</feature>
<evidence type="ECO:0000313" key="7">
    <source>
        <dbReference type="Proteomes" id="UP001203607"/>
    </source>
</evidence>
<accession>A0ABT0PS47</accession>
<keyword evidence="4" id="KW-1133">Transmembrane helix</keyword>
<dbReference type="PANTHER" id="PTHR43280:SF29">
    <property type="entry name" value="ARAC-FAMILY TRANSCRIPTIONAL REGULATOR"/>
    <property type="match status" value="1"/>
</dbReference>
<evidence type="ECO:0000313" key="6">
    <source>
        <dbReference type="EMBL" id="MCL6274202.1"/>
    </source>
</evidence>
<dbReference type="EMBL" id="JAMFMA010000002">
    <property type="protein sequence ID" value="MCL6274202.1"/>
    <property type="molecule type" value="Genomic_DNA"/>
</dbReference>
<name>A0ABT0PS47_9FLAO</name>
<dbReference type="SUPFAM" id="SSF46689">
    <property type="entry name" value="Homeodomain-like"/>
    <property type="match status" value="1"/>
</dbReference>
<dbReference type="PANTHER" id="PTHR43280">
    <property type="entry name" value="ARAC-FAMILY TRANSCRIPTIONAL REGULATOR"/>
    <property type="match status" value="1"/>
</dbReference>
<feature type="domain" description="HTH araC/xylS-type" evidence="5">
    <location>
        <begin position="254"/>
        <end position="356"/>
    </location>
</feature>
<evidence type="ECO:0000259" key="5">
    <source>
        <dbReference type="PROSITE" id="PS01124"/>
    </source>
</evidence>
<keyword evidence="1" id="KW-0805">Transcription regulation</keyword>
<keyword evidence="7" id="KW-1185">Reference proteome</keyword>
<organism evidence="6 7">
    <name type="scientific">Flagellimonas spongiicola</name>
    <dbReference type="NCBI Taxonomy" id="2942208"/>
    <lineage>
        <taxon>Bacteria</taxon>
        <taxon>Pseudomonadati</taxon>
        <taxon>Bacteroidota</taxon>
        <taxon>Flavobacteriia</taxon>
        <taxon>Flavobacteriales</taxon>
        <taxon>Flavobacteriaceae</taxon>
        <taxon>Flagellimonas</taxon>
    </lineage>
</organism>
<feature type="transmembrane region" description="Helical" evidence="4">
    <location>
        <begin position="35"/>
        <end position="55"/>
    </location>
</feature>
<evidence type="ECO:0000256" key="1">
    <source>
        <dbReference type="ARBA" id="ARBA00023015"/>
    </source>
</evidence>
<keyword evidence="2" id="KW-0238">DNA-binding</keyword>